<feature type="transmembrane region" description="Helical" evidence="1">
    <location>
        <begin position="6"/>
        <end position="27"/>
    </location>
</feature>
<gene>
    <name evidence="2" type="ORF">CMC5_041840</name>
</gene>
<evidence type="ECO:0000256" key="1">
    <source>
        <dbReference type="SAM" id="Phobius"/>
    </source>
</evidence>
<dbReference type="KEGG" id="ccro:CMC5_041840"/>
<sequence>MLTREVMGWIALSILWVNALLVAAAALKDLGTLTRQERALGPFRRARVLRGDGRGGAFAGHRVEQVGRAAAENGKREAIVFHDRSYGGELYGGAVALDEGGEEVRVEPAIESEIWVSVEEQAQRAVCPSEARFDEAYPHARKARGYSRTVEVPVEAGSMVWLGGETPSAPRLVATLDPRGVIRSRAVQCAVFAALTLVAAAGCTAVALWPPVFGTVSTLGGLLCLGYFLGVQPLGVTVRNAVRLPSQRILRGTWERRAENAPDPAATR</sequence>
<proteinExistence type="predicted"/>
<keyword evidence="1" id="KW-0472">Membrane</keyword>
<dbReference type="Proteomes" id="UP000067626">
    <property type="component" value="Chromosome"/>
</dbReference>
<dbReference type="OrthoDB" id="5512786at2"/>
<reference evidence="2 3" key="1">
    <citation type="submission" date="2015-07" db="EMBL/GenBank/DDBJ databases">
        <title>Genome analysis of myxobacterium Chondromyces crocatus Cm c5 reveals a high potential for natural compound synthesis and the genetic basis for the loss of fruiting body formation.</title>
        <authorList>
            <person name="Zaburannyi N."/>
            <person name="Bunk B."/>
            <person name="Maier J."/>
            <person name="Overmann J."/>
            <person name="Mueller R."/>
        </authorList>
    </citation>
    <scope>NUCLEOTIDE SEQUENCE [LARGE SCALE GENOMIC DNA]</scope>
    <source>
        <strain evidence="2 3">Cm c5</strain>
    </source>
</reference>
<organism evidence="2 3">
    <name type="scientific">Chondromyces crocatus</name>
    <dbReference type="NCBI Taxonomy" id="52"/>
    <lineage>
        <taxon>Bacteria</taxon>
        <taxon>Pseudomonadati</taxon>
        <taxon>Myxococcota</taxon>
        <taxon>Polyangia</taxon>
        <taxon>Polyangiales</taxon>
        <taxon>Polyangiaceae</taxon>
        <taxon>Chondromyces</taxon>
    </lineage>
</organism>
<feature type="transmembrane region" description="Helical" evidence="1">
    <location>
        <begin position="215"/>
        <end position="238"/>
    </location>
</feature>
<dbReference type="RefSeq" id="WP_050432017.1">
    <property type="nucleotide sequence ID" value="NZ_CP012159.1"/>
</dbReference>
<dbReference type="EMBL" id="CP012159">
    <property type="protein sequence ID" value="AKT40031.1"/>
    <property type="molecule type" value="Genomic_DNA"/>
</dbReference>
<accession>A0A0K1EGN5</accession>
<dbReference type="STRING" id="52.CMC5_041840"/>
<keyword evidence="1" id="KW-1133">Transmembrane helix</keyword>
<name>A0A0K1EGN5_CHOCO</name>
<dbReference type="AlphaFoldDB" id="A0A0K1EGN5"/>
<protein>
    <submittedName>
        <fullName evidence="2">Uncharacterized protein</fullName>
    </submittedName>
</protein>
<keyword evidence="3" id="KW-1185">Reference proteome</keyword>
<feature type="transmembrane region" description="Helical" evidence="1">
    <location>
        <begin position="189"/>
        <end position="209"/>
    </location>
</feature>
<evidence type="ECO:0000313" key="2">
    <source>
        <dbReference type="EMBL" id="AKT40031.1"/>
    </source>
</evidence>
<keyword evidence="1" id="KW-0812">Transmembrane</keyword>
<evidence type="ECO:0000313" key="3">
    <source>
        <dbReference type="Proteomes" id="UP000067626"/>
    </source>
</evidence>